<keyword evidence="3" id="KW-1003">Cell membrane</keyword>
<keyword evidence="4" id="KW-0812">Transmembrane</keyword>
<proteinExistence type="inferred from homology"/>
<name>A0A3M9M5M9_9MICO</name>
<comment type="caution">
    <text evidence="7">The sequence shown here is derived from an EMBL/GenBank/DDBJ whole genome shotgun (WGS) entry which is preliminary data.</text>
</comment>
<dbReference type="AlphaFoldDB" id="A0A3M9M5M9"/>
<reference evidence="7 8" key="1">
    <citation type="submission" date="2018-11" db="EMBL/GenBank/DDBJ databases">
        <title>Draft genome of Simplicispira Flexivirga sp. BO-16.</title>
        <authorList>
            <person name="Im W.T."/>
        </authorList>
    </citation>
    <scope>NUCLEOTIDE SEQUENCE [LARGE SCALE GENOMIC DNA]</scope>
    <source>
        <strain evidence="7 8">BO-16</strain>
    </source>
</reference>
<evidence type="ECO:0000313" key="7">
    <source>
        <dbReference type="EMBL" id="RNI20475.1"/>
    </source>
</evidence>
<sequence length="272" mass="28445">MLVRRLARPMLSSIFIYGGFNSVRNPDRSVPAAEPFLDKLRGLLPQQAADLIPQDPATAVRLNGAVQVVGGLMLATGKFPRVAALALAGSMVPTTLAGHAFWQEDDPAKRSQQQLQFIKNVSLIGGLLIAAADTGGKPSLAWRGRAAAHHAGEAVASALPSSSDNSETVASLKDTLSTVADAARVHGQHLAEVVKEQAPVVADAARVHGQHLAEVVKEQAPVVADAAREHGEALADAAREQAPVVAEAVRQRGGEFSRKAAEAARQARAQVS</sequence>
<keyword evidence="6" id="KW-0472">Membrane</keyword>
<dbReference type="OrthoDB" id="329282at2"/>
<evidence type="ECO:0000256" key="1">
    <source>
        <dbReference type="ARBA" id="ARBA00004651"/>
    </source>
</evidence>
<keyword evidence="8" id="KW-1185">Reference proteome</keyword>
<dbReference type="InterPro" id="IPR051907">
    <property type="entry name" value="DoxX-like_oxidoreductase"/>
</dbReference>
<protein>
    <submittedName>
        <fullName evidence="7">DoxX family membrane protein</fullName>
    </submittedName>
</protein>
<dbReference type="Pfam" id="PF07681">
    <property type="entry name" value="DoxX"/>
    <property type="match status" value="1"/>
</dbReference>
<keyword evidence="5" id="KW-1133">Transmembrane helix</keyword>
<dbReference type="InterPro" id="IPR032808">
    <property type="entry name" value="DoxX"/>
</dbReference>
<organism evidence="7 8">
    <name type="scientific">Flexivirga caeni</name>
    <dbReference type="NCBI Taxonomy" id="2294115"/>
    <lineage>
        <taxon>Bacteria</taxon>
        <taxon>Bacillati</taxon>
        <taxon>Actinomycetota</taxon>
        <taxon>Actinomycetes</taxon>
        <taxon>Micrococcales</taxon>
        <taxon>Dermacoccaceae</taxon>
        <taxon>Flexivirga</taxon>
    </lineage>
</organism>
<evidence type="ECO:0000313" key="8">
    <source>
        <dbReference type="Proteomes" id="UP000271678"/>
    </source>
</evidence>
<dbReference type="RefSeq" id="WP_123272232.1">
    <property type="nucleotide sequence ID" value="NZ_RJJQ01000016.1"/>
</dbReference>
<evidence type="ECO:0000256" key="5">
    <source>
        <dbReference type="ARBA" id="ARBA00022989"/>
    </source>
</evidence>
<comment type="similarity">
    <text evidence="2">Belongs to the DoxX family.</text>
</comment>
<evidence type="ECO:0000256" key="6">
    <source>
        <dbReference type="ARBA" id="ARBA00023136"/>
    </source>
</evidence>
<evidence type="ECO:0000256" key="3">
    <source>
        <dbReference type="ARBA" id="ARBA00022475"/>
    </source>
</evidence>
<dbReference type="PANTHER" id="PTHR33452">
    <property type="entry name" value="OXIDOREDUCTASE CATD-RELATED"/>
    <property type="match status" value="1"/>
</dbReference>
<dbReference type="GO" id="GO:0005886">
    <property type="term" value="C:plasma membrane"/>
    <property type="evidence" value="ECO:0007669"/>
    <property type="project" value="UniProtKB-SubCell"/>
</dbReference>
<dbReference type="EMBL" id="RJJQ01000016">
    <property type="protein sequence ID" value="RNI20475.1"/>
    <property type="molecule type" value="Genomic_DNA"/>
</dbReference>
<dbReference type="PANTHER" id="PTHR33452:SF1">
    <property type="entry name" value="INNER MEMBRANE PROTEIN YPHA-RELATED"/>
    <property type="match status" value="1"/>
</dbReference>
<accession>A0A3M9M5M9</accession>
<comment type="subcellular location">
    <subcellularLocation>
        <location evidence="1">Cell membrane</location>
        <topology evidence="1">Multi-pass membrane protein</topology>
    </subcellularLocation>
</comment>
<gene>
    <name evidence="7" type="ORF">EFY87_14695</name>
</gene>
<evidence type="ECO:0000256" key="4">
    <source>
        <dbReference type="ARBA" id="ARBA00022692"/>
    </source>
</evidence>
<evidence type="ECO:0000256" key="2">
    <source>
        <dbReference type="ARBA" id="ARBA00006679"/>
    </source>
</evidence>
<dbReference type="Proteomes" id="UP000271678">
    <property type="component" value="Unassembled WGS sequence"/>
</dbReference>